<dbReference type="InterPro" id="IPR007696">
    <property type="entry name" value="DNA_mismatch_repair_MutS_core"/>
</dbReference>
<dbReference type="SMART" id="SM00534">
    <property type="entry name" value="MUTSac"/>
    <property type="match status" value="1"/>
</dbReference>
<dbReference type="GO" id="GO:0005524">
    <property type="term" value="F:ATP binding"/>
    <property type="evidence" value="ECO:0007669"/>
    <property type="project" value="UniProtKB-KW"/>
</dbReference>
<accession>V4B4P5</accession>
<keyword evidence="8 11" id="KW-0234">DNA repair</keyword>
<name>V4B4P5_LOTGI</name>
<sequence>MTDDNNGPGPSTSRFTKFSATKTKPFFNKIKYTPLEQQFLEIKKQYDDAILFVECGYKYRFFREDAEIAAKVLKIYCHLDHNFMTASIPTHRLFVHVRRLVAAGYKVGVVKQMETAALKAAGDNRNTPFNRKLSALYTKSTLIGEDILFTILSFSRHITNPKCIDIDDKQSAIQYTNHVKPNNYLMCIYDGIGRDSAKRNVAIVAIDPATGDVVYDNFIDDDIRSCLETRITHINPVELLIPQTISDTTYKLLQDIVALSSTEDDRIRTEKIADENFTQDKSKEIISEFMKNENGEYGCYGRHKILNLPKPVLCCISGLIVYLHEFNLHNILKITGNFNKFSIKNNYMQLNGTTLRNLEIFKNSTDCTEKGCLFGVLNYTVSKYGCRLLKSWLAQPLLDIKEIIKRQEAVENLLSTNQKLQKLKLLLNKSPDLERTLCSIFHQKCSVLEFYTVVKSLEKIYKEIKMLYIDIDMFKDSELLTKIFQELPELLYDITTYSQNINETAARENDKTKLFNKEDNYPDIMNIKEEINEVLKDIKDHRKDIRLILHQPSLDYVTVSQTEFLIEVKNTLLKQVPKDWVTISSTKAVTRFHSALIVSKVKRLNQLKEELVIVCNKLWLQLLLEFGSYFVRYRKAVNYLATIDCLLSLSSVSLQNHFTRPVFSENKKCIKITQGRHPVISTLFSNQQQFVPNDTNLADERMMIITGPNMGGKSSYIKQVALLCIMAQIGSYIPADEMTLSVIDAIYTRMGAADEIFKGRSTFMVELQEASNIMKEASSNSLVILDELGRGTSTFDGLAIATATAHYFINQVQCFTLFVTHYPSLGELELFFPGMVGNYHMSFLLNENDSDITDSITFLYELVKGQAGKSYGLNVAQLANIDSSILTTAKWRSQQLENEIQSKRCNLDVFLKIFLSKNDEEVKKQIKVLNEKV</sequence>
<dbReference type="InterPro" id="IPR007695">
    <property type="entry name" value="DNA_mismatch_repair_MutS-lik_N"/>
</dbReference>
<dbReference type="SUPFAM" id="SSF52540">
    <property type="entry name" value="P-loop containing nucleoside triphosphate hydrolases"/>
    <property type="match status" value="1"/>
</dbReference>
<dbReference type="STRING" id="225164.V4B4P5"/>
<organism evidence="13 14">
    <name type="scientific">Lottia gigantea</name>
    <name type="common">Giant owl limpet</name>
    <dbReference type="NCBI Taxonomy" id="225164"/>
    <lineage>
        <taxon>Eukaryota</taxon>
        <taxon>Metazoa</taxon>
        <taxon>Spiralia</taxon>
        <taxon>Lophotrochozoa</taxon>
        <taxon>Mollusca</taxon>
        <taxon>Gastropoda</taxon>
        <taxon>Patellogastropoda</taxon>
        <taxon>Lottioidea</taxon>
        <taxon>Lottiidae</taxon>
        <taxon>Lottia</taxon>
    </lineage>
</organism>
<reference evidence="13 14" key="1">
    <citation type="journal article" date="2013" name="Nature">
        <title>Insights into bilaterian evolution from three spiralian genomes.</title>
        <authorList>
            <person name="Simakov O."/>
            <person name="Marletaz F."/>
            <person name="Cho S.J."/>
            <person name="Edsinger-Gonzales E."/>
            <person name="Havlak P."/>
            <person name="Hellsten U."/>
            <person name="Kuo D.H."/>
            <person name="Larsson T."/>
            <person name="Lv J."/>
            <person name="Arendt D."/>
            <person name="Savage R."/>
            <person name="Osoegawa K."/>
            <person name="de Jong P."/>
            <person name="Grimwood J."/>
            <person name="Chapman J.A."/>
            <person name="Shapiro H."/>
            <person name="Aerts A."/>
            <person name="Otillar R.P."/>
            <person name="Terry A.Y."/>
            <person name="Boore J.L."/>
            <person name="Grigoriev I.V."/>
            <person name="Lindberg D.R."/>
            <person name="Seaver E.C."/>
            <person name="Weisblat D.A."/>
            <person name="Putnam N.H."/>
            <person name="Rokhsar D.S."/>
        </authorList>
    </citation>
    <scope>NUCLEOTIDE SEQUENCE [LARGE SCALE GENOMIC DNA]</scope>
</reference>
<dbReference type="Pfam" id="PF00488">
    <property type="entry name" value="MutS_V"/>
    <property type="match status" value="1"/>
</dbReference>
<dbReference type="KEGG" id="lgi:LOTGIDRAFT_208479"/>
<dbReference type="InterPro" id="IPR007861">
    <property type="entry name" value="DNA_mismatch_repair_MutS_clamp"/>
</dbReference>
<dbReference type="InterPro" id="IPR017261">
    <property type="entry name" value="DNA_mismatch_repair_MutS/MSH"/>
</dbReference>
<evidence type="ECO:0000256" key="1">
    <source>
        <dbReference type="ARBA" id="ARBA00004123"/>
    </source>
</evidence>
<dbReference type="GO" id="GO:0030983">
    <property type="term" value="F:mismatched DNA binding"/>
    <property type="evidence" value="ECO:0007669"/>
    <property type="project" value="InterPro"/>
</dbReference>
<dbReference type="RefSeq" id="XP_009043998.1">
    <property type="nucleotide sequence ID" value="XM_009045750.1"/>
</dbReference>
<evidence type="ECO:0000256" key="4">
    <source>
        <dbReference type="ARBA" id="ARBA00022741"/>
    </source>
</evidence>
<dbReference type="InterPro" id="IPR036678">
    <property type="entry name" value="MutS_con_dom_sf"/>
</dbReference>
<dbReference type="OMA" id="INMHAAR"/>
<evidence type="ECO:0000256" key="8">
    <source>
        <dbReference type="ARBA" id="ARBA00023204"/>
    </source>
</evidence>
<keyword evidence="9" id="KW-0539">Nucleus</keyword>
<dbReference type="HOGENOM" id="CLU_002472_0_0_1"/>
<gene>
    <name evidence="13" type="ORF">LOTGIDRAFT_208479</name>
</gene>
<dbReference type="FunFam" id="1.10.1420.10:FF:000004">
    <property type="entry name" value="DNA mismatch repair protein Msh3"/>
    <property type="match status" value="1"/>
</dbReference>
<evidence type="ECO:0000259" key="12">
    <source>
        <dbReference type="PROSITE" id="PS00486"/>
    </source>
</evidence>
<dbReference type="InterPro" id="IPR000432">
    <property type="entry name" value="DNA_mismatch_repair_MutS_C"/>
</dbReference>
<dbReference type="Proteomes" id="UP000030746">
    <property type="component" value="Unassembled WGS sequence"/>
</dbReference>
<evidence type="ECO:0000256" key="5">
    <source>
        <dbReference type="ARBA" id="ARBA00022763"/>
    </source>
</evidence>
<dbReference type="AlphaFoldDB" id="V4B4P5"/>
<dbReference type="Pfam" id="PF01624">
    <property type="entry name" value="MutS_I"/>
    <property type="match status" value="1"/>
</dbReference>
<comment type="similarity">
    <text evidence="2">Belongs to the DNA mismatch repair MutS family. MSH3 subfamily.</text>
</comment>
<dbReference type="Pfam" id="PF05188">
    <property type="entry name" value="MutS_II"/>
    <property type="match status" value="1"/>
</dbReference>
<keyword evidence="7 11" id="KW-0238">DNA-binding</keyword>
<dbReference type="FunFam" id="3.40.1170.10:FF:000004">
    <property type="entry name" value="DNA mismatch repair protein"/>
    <property type="match status" value="1"/>
</dbReference>
<dbReference type="PROSITE" id="PS00486">
    <property type="entry name" value="DNA_MISMATCH_REPAIR_2"/>
    <property type="match status" value="1"/>
</dbReference>
<dbReference type="PIRSF" id="PIRSF037677">
    <property type="entry name" value="DNA_mis_repair_Msh6"/>
    <property type="match status" value="1"/>
</dbReference>
<evidence type="ECO:0000256" key="3">
    <source>
        <dbReference type="ARBA" id="ARBA00022151"/>
    </source>
</evidence>
<dbReference type="InterPro" id="IPR045076">
    <property type="entry name" value="MutS"/>
</dbReference>
<comment type="subcellular location">
    <subcellularLocation>
        <location evidence="1">Nucleus</location>
    </subcellularLocation>
</comment>
<keyword evidence="14" id="KW-1185">Reference proteome</keyword>
<dbReference type="Pfam" id="PF05192">
    <property type="entry name" value="MutS_III"/>
    <property type="match status" value="1"/>
</dbReference>
<evidence type="ECO:0000256" key="2">
    <source>
        <dbReference type="ARBA" id="ARBA00007094"/>
    </source>
</evidence>
<dbReference type="NCBIfam" id="NF003810">
    <property type="entry name" value="PRK05399.1"/>
    <property type="match status" value="1"/>
</dbReference>
<dbReference type="OrthoDB" id="10252754at2759"/>
<proteinExistence type="inferred from homology"/>
<dbReference type="Gene3D" id="3.30.420.110">
    <property type="entry name" value="MutS, connector domain"/>
    <property type="match status" value="1"/>
</dbReference>
<evidence type="ECO:0000313" key="14">
    <source>
        <dbReference type="Proteomes" id="UP000030746"/>
    </source>
</evidence>
<keyword evidence="4 11" id="KW-0547">Nucleotide-binding</keyword>
<dbReference type="GeneID" id="20246066"/>
<dbReference type="SUPFAM" id="SSF55271">
    <property type="entry name" value="DNA repair protein MutS, domain I"/>
    <property type="match status" value="1"/>
</dbReference>
<dbReference type="InterPro" id="IPR007860">
    <property type="entry name" value="DNA_mmatch_repair_MutS_con_dom"/>
</dbReference>
<dbReference type="SUPFAM" id="SSF48334">
    <property type="entry name" value="DNA repair protein MutS, domain III"/>
    <property type="match status" value="1"/>
</dbReference>
<evidence type="ECO:0000256" key="10">
    <source>
        <dbReference type="ARBA" id="ARBA00073774"/>
    </source>
</evidence>
<dbReference type="PANTHER" id="PTHR11361:SF122">
    <property type="entry name" value="DNA MISMATCH REPAIR PROTEIN MSH3"/>
    <property type="match status" value="1"/>
</dbReference>
<dbReference type="SUPFAM" id="SSF53150">
    <property type="entry name" value="DNA repair protein MutS, domain II"/>
    <property type="match status" value="1"/>
</dbReference>
<dbReference type="EMBL" id="KB199650">
    <property type="protein sequence ID" value="ESP05453.1"/>
    <property type="molecule type" value="Genomic_DNA"/>
</dbReference>
<keyword evidence="5 11" id="KW-0227">DNA damage</keyword>
<evidence type="ECO:0000313" key="13">
    <source>
        <dbReference type="EMBL" id="ESP05453.1"/>
    </source>
</evidence>
<evidence type="ECO:0000256" key="6">
    <source>
        <dbReference type="ARBA" id="ARBA00022840"/>
    </source>
</evidence>
<feature type="domain" description="DNA mismatch repair proteins mutS family" evidence="12">
    <location>
        <begin position="781"/>
        <end position="797"/>
    </location>
</feature>
<dbReference type="Pfam" id="PF05190">
    <property type="entry name" value="MutS_IV"/>
    <property type="match status" value="1"/>
</dbReference>
<dbReference type="Gene3D" id="3.40.50.300">
    <property type="entry name" value="P-loop containing nucleotide triphosphate hydrolases"/>
    <property type="match status" value="1"/>
</dbReference>
<dbReference type="Gene3D" id="1.10.1420.10">
    <property type="match status" value="2"/>
</dbReference>
<dbReference type="InterPro" id="IPR016151">
    <property type="entry name" value="DNA_mismatch_repair_MutS_N"/>
</dbReference>
<dbReference type="InterPro" id="IPR027417">
    <property type="entry name" value="P-loop_NTPase"/>
</dbReference>
<dbReference type="CTD" id="20246066"/>
<dbReference type="GO" id="GO:0140664">
    <property type="term" value="F:ATP-dependent DNA damage sensor activity"/>
    <property type="evidence" value="ECO:0007669"/>
    <property type="project" value="InterPro"/>
</dbReference>
<dbReference type="PANTHER" id="PTHR11361">
    <property type="entry name" value="DNA MISMATCH REPAIR PROTEIN MUTS FAMILY MEMBER"/>
    <property type="match status" value="1"/>
</dbReference>
<keyword evidence="6" id="KW-0067">ATP-binding</keyword>
<protein>
    <recommendedName>
        <fullName evidence="3 10">DNA mismatch repair protein MSH3</fullName>
    </recommendedName>
    <alternativeName>
        <fullName evidence="3 10">DNA mismatch repair protein MSH3</fullName>
    </alternativeName>
</protein>
<comment type="function">
    <text evidence="11">Component of the post-replicative DNA mismatch repair system (MMR).</text>
</comment>
<dbReference type="GO" id="GO:0006312">
    <property type="term" value="P:mitotic recombination"/>
    <property type="evidence" value="ECO:0007669"/>
    <property type="project" value="TreeGrafter"/>
</dbReference>
<evidence type="ECO:0000256" key="9">
    <source>
        <dbReference type="ARBA" id="ARBA00023242"/>
    </source>
</evidence>
<dbReference type="GO" id="GO:0005634">
    <property type="term" value="C:nucleus"/>
    <property type="evidence" value="ECO:0007669"/>
    <property type="project" value="UniProtKB-SubCell"/>
</dbReference>
<dbReference type="SMART" id="SM00533">
    <property type="entry name" value="MUTSd"/>
    <property type="match status" value="1"/>
</dbReference>
<dbReference type="Gene3D" id="3.40.1170.10">
    <property type="entry name" value="DNA repair protein MutS, domain I"/>
    <property type="match status" value="1"/>
</dbReference>
<evidence type="ECO:0000256" key="7">
    <source>
        <dbReference type="ARBA" id="ARBA00023125"/>
    </source>
</evidence>
<dbReference type="GO" id="GO:0006298">
    <property type="term" value="P:mismatch repair"/>
    <property type="evidence" value="ECO:0007669"/>
    <property type="project" value="InterPro"/>
</dbReference>
<dbReference type="InterPro" id="IPR036187">
    <property type="entry name" value="DNA_mismatch_repair_MutS_sf"/>
</dbReference>
<evidence type="ECO:0000256" key="11">
    <source>
        <dbReference type="RuleBase" id="RU003756"/>
    </source>
</evidence>